<gene>
    <name evidence="2" type="ORF">GCM10025751_42730</name>
</gene>
<comment type="caution">
    <text evidence="2">The sequence shown here is derived from an EMBL/GenBank/DDBJ whole genome shotgun (WGS) entry which is preliminary data.</text>
</comment>
<organism evidence="2 3">
    <name type="scientific">Haladaptatus pallidirubidus</name>
    <dbReference type="NCBI Taxonomy" id="1008152"/>
    <lineage>
        <taxon>Archaea</taxon>
        <taxon>Methanobacteriati</taxon>
        <taxon>Methanobacteriota</taxon>
        <taxon>Stenosarchaea group</taxon>
        <taxon>Halobacteria</taxon>
        <taxon>Halobacteriales</taxon>
        <taxon>Haladaptataceae</taxon>
        <taxon>Haladaptatus</taxon>
    </lineage>
</organism>
<dbReference type="GeneID" id="68616438"/>
<dbReference type="EMBL" id="BAABKX010000016">
    <property type="protein sequence ID" value="GAA5059057.1"/>
    <property type="molecule type" value="Genomic_DNA"/>
</dbReference>
<reference evidence="2 3" key="1">
    <citation type="journal article" date="2019" name="Int. J. Syst. Evol. Microbiol.">
        <title>The Global Catalogue of Microorganisms (GCM) 10K type strain sequencing project: providing services to taxonomists for standard genome sequencing and annotation.</title>
        <authorList>
            <consortium name="The Broad Institute Genomics Platform"/>
            <consortium name="The Broad Institute Genome Sequencing Center for Infectious Disease"/>
            <person name="Wu L."/>
            <person name="Ma J."/>
        </authorList>
    </citation>
    <scope>NUCLEOTIDE SEQUENCE [LARGE SCALE GENOMIC DNA]</scope>
    <source>
        <strain evidence="2 3">JCM 17504</strain>
    </source>
</reference>
<accession>A0AAV3UMS0</accession>
<dbReference type="InterPro" id="IPR040624">
    <property type="entry name" value="HalOD1"/>
</dbReference>
<sequence length="91" mass="9738">MYSTNPHDEPPDASPHSLSTRVLTAVADAKECTPDDLEPLYNVVNPEALDELFAPQADGTTRADGSVSFQYAGYRVTVSSEGNVSLESHNA</sequence>
<dbReference type="Proteomes" id="UP001501729">
    <property type="component" value="Unassembled WGS sequence"/>
</dbReference>
<proteinExistence type="predicted"/>
<dbReference type="AlphaFoldDB" id="A0AAV3UMS0"/>
<evidence type="ECO:0000259" key="1">
    <source>
        <dbReference type="Pfam" id="PF18545"/>
    </source>
</evidence>
<evidence type="ECO:0000313" key="2">
    <source>
        <dbReference type="EMBL" id="GAA5059057.1"/>
    </source>
</evidence>
<dbReference type="Pfam" id="PF18545">
    <property type="entry name" value="HalOD1"/>
    <property type="match status" value="1"/>
</dbReference>
<feature type="domain" description="Halobacterial output" evidence="1">
    <location>
        <begin position="16"/>
        <end position="86"/>
    </location>
</feature>
<keyword evidence="3" id="KW-1185">Reference proteome</keyword>
<protein>
    <recommendedName>
        <fullName evidence="1">Halobacterial output domain-containing protein</fullName>
    </recommendedName>
</protein>
<dbReference type="RefSeq" id="WP_227778076.1">
    <property type="nucleotide sequence ID" value="NZ_BAABKX010000016.1"/>
</dbReference>
<name>A0AAV3UMS0_9EURY</name>
<evidence type="ECO:0000313" key="3">
    <source>
        <dbReference type="Proteomes" id="UP001501729"/>
    </source>
</evidence>